<proteinExistence type="predicted"/>
<sequence>MNLEIKIELDTEVNKHKVFIDQKAQCYINPEALTVLFRDAANGLWRGNTQSAIDLGSQLYDILNGLDKKVESGLKKAVGKNEPLTIYLEAPVEFYALPFELIYNGDFLLLGTDIQLIWLVNRRGQARGRRDTQMKLLFMACAPNDLPEHLTFDYEREEEEITRAIERYPV</sequence>
<name>A0A0F3GW27_9BACT</name>
<keyword evidence="2" id="KW-1185">Reference proteome</keyword>
<comment type="caution">
    <text evidence="1">The sequence shown here is derived from an EMBL/GenBank/DDBJ whole genome shotgun (WGS) entry which is preliminary data.</text>
</comment>
<dbReference type="Proteomes" id="UP000033423">
    <property type="component" value="Unassembled WGS sequence"/>
</dbReference>
<evidence type="ECO:0000313" key="1">
    <source>
        <dbReference type="EMBL" id="KJU86095.1"/>
    </source>
</evidence>
<dbReference type="EMBL" id="LACI01000738">
    <property type="protein sequence ID" value="KJU86095.1"/>
    <property type="molecule type" value="Genomic_DNA"/>
</dbReference>
<accession>A0A0F3GW27</accession>
<reference evidence="1 2" key="1">
    <citation type="submission" date="2015-02" db="EMBL/GenBank/DDBJ databases">
        <title>Single-cell genomics of uncultivated deep-branching MTB reveals a conserved set of magnetosome genes.</title>
        <authorList>
            <person name="Kolinko S."/>
            <person name="Richter M."/>
            <person name="Glockner F.O."/>
            <person name="Brachmann A."/>
            <person name="Schuler D."/>
        </authorList>
    </citation>
    <scope>NUCLEOTIDE SEQUENCE [LARGE SCALE GENOMIC DNA]</scope>
    <source>
        <strain evidence="1">TM-1</strain>
    </source>
</reference>
<protein>
    <submittedName>
        <fullName evidence="1">Uncharacterized protein</fullName>
    </submittedName>
</protein>
<evidence type="ECO:0000313" key="2">
    <source>
        <dbReference type="Proteomes" id="UP000033423"/>
    </source>
</evidence>
<dbReference type="AlphaFoldDB" id="A0A0F3GW27"/>
<gene>
    <name evidence="1" type="ORF">MBAV_001713</name>
</gene>
<organism evidence="1 2">
    <name type="scientific">Candidatus Magnetobacterium bavaricum</name>
    <dbReference type="NCBI Taxonomy" id="29290"/>
    <lineage>
        <taxon>Bacteria</taxon>
        <taxon>Pseudomonadati</taxon>
        <taxon>Nitrospirota</taxon>
        <taxon>Thermodesulfovibrionia</taxon>
        <taxon>Thermodesulfovibrionales</taxon>
        <taxon>Candidatus Magnetobacteriaceae</taxon>
        <taxon>Candidatus Magnetobacterium</taxon>
    </lineage>
</organism>